<dbReference type="AlphaFoldDB" id="G7Q8Z4"/>
<dbReference type="InterPro" id="IPR002204">
    <property type="entry name" value="3-OH-isobutyrate_DH-rel_CS"/>
</dbReference>
<dbReference type="eggNOG" id="COG2084">
    <property type="taxonomic scope" value="Bacteria"/>
</dbReference>
<dbReference type="Proteomes" id="UP000004662">
    <property type="component" value="Chromosome"/>
</dbReference>
<dbReference type="Pfam" id="PF03446">
    <property type="entry name" value="NAD_binding_2"/>
    <property type="match status" value="1"/>
</dbReference>
<keyword evidence="7" id="KW-1185">Reference proteome</keyword>
<proteinExistence type="predicted"/>
<sequence length="286" mass="29330">MSVRIGFLGLGIMGTAMARNCRKAGHDVMVWNRSPKAAQALAGEGARVAATPAEAAAFGQVVVVMLTGPEACEAVLFGPDGAAGSLGPGQTVVNMSTIPPAFAREAAQKVRATGADYVDAPVSGSKKPAEDGTLVILAGGREATIAAVEPVLLAMGKKVARCGEAGMGSTMKITVNVLLGAMAEGLAETVLLGESLGLDRKALLDVIMAGPMANDLFRLKDPMFRADDYPPQFPAKHMAKDLRFAAEAASQAGANAPTLAVLNTLYARLLDRGLGEADFAAVIKAL</sequence>
<dbReference type="InterPro" id="IPR006115">
    <property type="entry name" value="6PGDH_NADP-bd"/>
</dbReference>
<dbReference type="InterPro" id="IPR008927">
    <property type="entry name" value="6-PGluconate_DH-like_C_sf"/>
</dbReference>
<dbReference type="GO" id="GO:0008442">
    <property type="term" value="F:3-hydroxyisobutyrate dehydrogenase activity"/>
    <property type="evidence" value="ECO:0007669"/>
    <property type="project" value="UniProtKB-EC"/>
</dbReference>
<dbReference type="GO" id="GO:0051287">
    <property type="term" value="F:NAD binding"/>
    <property type="evidence" value="ECO:0007669"/>
    <property type="project" value="InterPro"/>
</dbReference>
<evidence type="ECO:0000256" key="1">
    <source>
        <dbReference type="ARBA" id="ARBA00023002"/>
    </source>
</evidence>
<keyword evidence="2" id="KW-0520">NAD</keyword>
<dbReference type="InterPro" id="IPR013328">
    <property type="entry name" value="6PGD_dom2"/>
</dbReference>
<gene>
    <name evidence="6" type="ORF">DFW101_1472</name>
</gene>
<dbReference type="InterPro" id="IPR036291">
    <property type="entry name" value="NAD(P)-bd_dom_sf"/>
</dbReference>
<dbReference type="PANTHER" id="PTHR43580:SF2">
    <property type="entry name" value="CYTOKINE-LIKE NUCLEAR FACTOR N-PAC"/>
    <property type="match status" value="1"/>
</dbReference>
<evidence type="ECO:0000256" key="2">
    <source>
        <dbReference type="ARBA" id="ARBA00023027"/>
    </source>
</evidence>
<evidence type="ECO:0000313" key="7">
    <source>
        <dbReference type="Proteomes" id="UP000004662"/>
    </source>
</evidence>
<evidence type="ECO:0000313" key="6">
    <source>
        <dbReference type="EMBL" id="EHJ47480.1"/>
    </source>
</evidence>
<dbReference type="Gene3D" id="1.10.1040.10">
    <property type="entry name" value="N-(1-d-carboxylethyl)-l-norvaline Dehydrogenase, domain 2"/>
    <property type="match status" value="1"/>
</dbReference>
<dbReference type="PROSITE" id="PS00895">
    <property type="entry name" value="3_HYDROXYISOBUT_DH"/>
    <property type="match status" value="1"/>
</dbReference>
<dbReference type="EC" id="1.1.1.31" evidence="6"/>
<dbReference type="SUPFAM" id="SSF48179">
    <property type="entry name" value="6-phosphogluconate dehydrogenase C-terminal domain-like"/>
    <property type="match status" value="1"/>
</dbReference>
<dbReference type="STRING" id="694327.DFW101_1472"/>
<dbReference type="HOGENOM" id="CLU_035117_0_0_7"/>
<dbReference type="RefSeq" id="WP_009180879.1">
    <property type="nucleotide sequence ID" value="NZ_CM001368.1"/>
</dbReference>
<accession>G7Q8Z4</accession>
<dbReference type="PIRSF" id="PIRSF000103">
    <property type="entry name" value="HIBADH"/>
    <property type="match status" value="1"/>
</dbReference>
<dbReference type="GO" id="GO:0016054">
    <property type="term" value="P:organic acid catabolic process"/>
    <property type="evidence" value="ECO:0007669"/>
    <property type="project" value="UniProtKB-ARBA"/>
</dbReference>
<dbReference type="Pfam" id="PF14833">
    <property type="entry name" value="NAD_binding_11"/>
    <property type="match status" value="1"/>
</dbReference>
<dbReference type="Gene3D" id="3.40.50.720">
    <property type="entry name" value="NAD(P)-binding Rossmann-like Domain"/>
    <property type="match status" value="1"/>
</dbReference>
<evidence type="ECO:0000259" key="4">
    <source>
        <dbReference type="Pfam" id="PF03446"/>
    </source>
</evidence>
<reference evidence="7" key="1">
    <citation type="journal article" date="2015" name="Genome Announc.">
        <title>High-Quality Draft Genome Sequence of Desulfovibrio carbinoliphilus FW-101-2B, an Organic Acid-Oxidizing Sulfate-Reducing Bacterium Isolated from Uranium(VI)-Contaminated Groundwater.</title>
        <authorList>
            <person name="Ramsay B.D."/>
            <person name="Hwang C."/>
            <person name="Woo H.L."/>
            <person name="Carroll S.L."/>
            <person name="Lucas S."/>
            <person name="Han J."/>
            <person name="Lapidus A.L."/>
            <person name="Cheng J.F."/>
            <person name="Goodwin L.A."/>
            <person name="Pitluck S."/>
            <person name="Peters L."/>
            <person name="Chertkov O."/>
            <person name="Held B."/>
            <person name="Detter J.C."/>
            <person name="Han C.S."/>
            <person name="Tapia R."/>
            <person name="Land M.L."/>
            <person name="Hauser L.J."/>
            <person name="Kyrpides N.C."/>
            <person name="Ivanova N.N."/>
            <person name="Mikhailova N."/>
            <person name="Pagani I."/>
            <person name="Woyke T."/>
            <person name="Arkin A.P."/>
            <person name="Dehal P."/>
            <person name="Chivian D."/>
            <person name="Criddle C.S."/>
            <person name="Wu W."/>
            <person name="Chakraborty R."/>
            <person name="Hazen T.C."/>
            <person name="Fields M.W."/>
        </authorList>
    </citation>
    <scope>NUCLEOTIDE SEQUENCE [LARGE SCALE GENOMIC DNA]</scope>
    <source>
        <strain evidence="7">FW-101-2B</strain>
    </source>
</reference>
<dbReference type="InterPro" id="IPR029154">
    <property type="entry name" value="HIBADH-like_NADP-bd"/>
</dbReference>
<feature type="domain" description="3-hydroxyisobutyrate dehydrogenase-like NAD-binding" evidence="5">
    <location>
        <begin position="166"/>
        <end position="286"/>
    </location>
</feature>
<dbReference type="InterPro" id="IPR015815">
    <property type="entry name" value="HIBADH-related"/>
</dbReference>
<name>G7Q8Z4_9BACT</name>
<dbReference type="EMBL" id="CM001368">
    <property type="protein sequence ID" value="EHJ47480.1"/>
    <property type="molecule type" value="Genomic_DNA"/>
</dbReference>
<dbReference type="GO" id="GO:0050661">
    <property type="term" value="F:NADP binding"/>
    <property type="evidence" value="ECO:0007669"/>
    <property type="project" value="InterPro"/>
</dbReference>
<feature type="active site" evidence="3">
    <location>
        <position position="172"/>
    </location>
</feature>
<evidence type="ECO:0000256" key="3">
    <source>
        <dbReference type="PIRSR" id="PIRSR000103-1"/>
    </source>
</evidence>
<evidence type="ECO:0000259" key="5">
    <source>
        <dbReference type="Pfam" id="PF14833"/>
    </source>
</evidence>
<protein>
    <submittedName>
        <fullName evidence="6">3-hydroxyisobutyrate dehydrogenase</fullName>
        <ecNumber evidence="6">1.1.1.31</ecNumber>
    </submittedName>
</protein>
<dbReference type="SUPFAM" id="SSF51735">
    <property type="entry name" value="NAD(P)-binding Rossmann-fold domains"/>
    <property type="match status" value="1"/>
</dbReference>
<dbReference type="InterPro" id="IPR051265">
    <property type="entry name" value="HIBADH-related_NP60_sf"/>
</dbReference>
<organism evidence="6 7">
    <name type="scientific">Solidesulfovibrio carbinoliphilus subsp. oakridgensis</name>
    <dbReference type="NCBI Taxonomy" id="694327"/>
    <lineage>
        <taxon>Bacteria</taxon>
        <taxon>Pseudomonadati</taxon>
        <taxon>Thermodesulfobacteriota</taxon>
        <taxon>Desulfovibrionia</taxon>
        <taxon>Desulfovibrionales</taxon>
        <taxon>Desulfovibrionaceae</taxon>
        <taxon>Solidesulfovibrio</taxon>
    </lineage>
</organism>
<keyword evidence="1 6" id="KW-0560">Oxidoreductase</keyword>
<feature type="domain" description="6-phosphogluconate dehydrogenase NADP-binding" evidence="4">
    <location>
        <begin position="4"/>
        <end position="162"/>
    </location>
</feature>
<dbReference type="OrthoDB" id="9777604at2"/>
<dbReference type="PANTHER" id="PTHR43580">
    <property type="entry name" value="OXIDOREDUCTASE GLYR1-RELATED"/>
    <property type="match status" value="1"/>
</dbReference>